<sequence>MEYRKLGSSDLKVSVIGYGAWGIGGAPFWSTEGDHASLSSIKKAFDLGVNFFDTAPVYGFGHSERLIGQALKPVRDKVIIATKCGLLWDKEQLGSIKKVAKADSIFKEIDQSLERLGTDYIDLYQVHWPDVDTPQEETMQALLKIQEQGKIRHIGVSNYSVQQMEECLKVGPIVSLQPEYSLLQRKIENETVPFCLENDIGIIAYSPLASGVLTGKYDKSTRFKDWRGKGILGEFTGEAFVRNIQKVDRLKEIAGDLGKTCGQTAINWVLQQPGLATALVGVKNPRQMEDNIEAVGWTAPENTSSEIDQLFTQTTNS</sequence>
<dbReference type="InterPro" id="IPR036812">
    <property type="entry name" value="NAD(P)_OxRdtase_dom_sf"/>
</dbReference>
<reference evidence="3 4" key="1">
    <citation type="submission" date="2020-02" db="EMBL/GenBank/DDBJ databases">
        <title>Genomic and physiological characterization of two novel Nitrospinaceae genera.</title>
        <authorList>
            <person name="Mueller A.J."/>
            <person name="Jung M.-Y."/>
            <person name="Strachan C.R."/>
            <person name="Herbold C.W."/>
            <person name="Kirkegaard R.H."/>
            <person name="Daims H."/>
        </authorList>
    </citation>
    <scope>NUCLEOTIDE SEQUENCE [LARGE SCALE GENOMIC DNA]</scope>
    <source>
        <strain evidence="3">EB</strain>
    </source>
</reference>
<dbReference type="PANTHER" id="PTHR43364">
    <property type="entry name" value="NADH-SPECIFIC METHYLGLYOXAL REDUCTASE-RELATED"/>
    <property type="match status" value="1"/>
</dbReference>
<evidence type="ECO:0000313" key="4">
    <source>
        <dbReference type="Proteomes" id="UP000594688"/>
    </source>
</evidence>
<proteinExistence type="predicted"/>
<dbReference type="Proteomes" id="UP000594688">
    <property type="component" value="Chromosome"/>
</dbReference>
<dbReference type="PROSITE" id="PS00062">
    <property type="entry name" value="ALDOKETO_REDUCTASE_2"/>
    <property type="match status" value="1"/>
</dbReference>
<dbReference type="CDD" id="cd19084">
    <property type="entry name" value="AKR_AKR11B1-like"/>
    <property type="match status" value="1"/>
</dbReference>
<evidence type="ECO:0000256" key="1">
    <source>
        <dbReference type="ARBA" id="ARBA00023002"/>
    </source>
</evidence>
<name>A0A7T0BTQ1_9BACT</name>
<dbReference type="Gene3D" id="3.20.20.100">
    <property type="entry name" value="NADP-dependent oxidoreductase domain"/>
    <property type="match status" value="1"/>
</dbReference>
<dbReference type="InterPro" id="IPR018170">
    <property type="entry name" value="Aldo/ket_reductase_CS"/>
</dbReference>
<dbReference type="AlphaFoldDB" id="A0A7T0BTQ1"/>
<evidence type="ECO:0000313" key="3">
    <source>
        <dbReference type="EMBL" id="QPJ60597.1"/>
    </source>
</evidence>
<dbReference type="GO" id="GO:0005829">
    <property type="term" value="C:cytosol"/>
    <property type="evidence" value="ECO:0007669"/>
    <property type="project" value="UniProtKB-ARBA"/>
</dbReference>
<dbReference type="KEGG" id="nli:G3M70_01325"/>
<dbReference type="GO" id="GO:0016491">
    <property type="term" value="F:oxidoreductase activity"/>
    <property type="evidence" value="ECO:0007669"/>
    <property type="project" value="UniProtKB-KW"/>
</dbReference>
<keyword evidence="1" id="KW-0560">Oxidoreductase</keyword>
<dbReference type="Pfam" id="PF00248">
    <property type="entry name" value="Aldo_ket_red"/>
    <property type="match status" value="1"/>
</dbReference>
<organism evidence="3 4">
    <name type="scientific">Candidatus Nitronauta litoralis</name>
    <dbReference type="NCBI Taxonomy" id="2705533"/>
    <lineage>
        <taxon>Bacteria</taxon>
        <taxon>Pseudomonadati</taxon>
        <taxon>Nitrospinota/Tectimicrobiota group</taxon>
        <taxon>Nitrospinota</taxon>
        <taxon>Nitrospinia</taxon>
        <taxon>Nitrospinales</taxon>
        <taxon>Nitrospinaceae</taxon>
        <taxon>Candidatus Nitronauta</taxon>
    </lineage>
</organism>
<protein>
    <submittedName>
        <fullName evidence="3">Aldo/keto reductase</fullName>
    </submittedName>
</protein>
<dbReference type="FunFam" id="3.20.20.100:FF:000004">
    <property type="entry name" value="Oxidoreductase, aldo/keto reductase"/>
    <property type="match status" value="1"/>
</dbReference>
<dbReference type="InterPro" id="IPR023210">
    <property type="entry name" value="NADP_OxRdtase_dom"/>
</dbReference>
<dbReference type="EMBL" id="CP048685">
    <property type="protein sequence ID" value="QPJ60597.1"/>
    <property type="molecule type" value="Genomic_DNA"/>
</dbReference>
<evidence type="ECO:0000259" key="2">
    <source>
        <dbReference type="Pfam" id="PF00248"/>
    </source>
</evidence>
<dbReference type="InterPro" id="IPR050523">
    <property type="entry name" value="AKR_Detox_Biosynth"/>
</dbReference>
<feature type="domain" description="NADP-dependent oxidoreductase" evidence="2">
    <location>
        <begin position="16"/>
        <end position="309"/>
    </location>
</feature>
<accession>A0A7T0BTQ1</accession>
<dbReference type="SUPFAM" id="SSF51430">
    <property type="entry name" value="NAD(P)-linked oxidoreductase"/>
    <property type="match status" value="1"/>
</dbReference>
<gene>
    <name evidence="3" type="ORF">G3M70_01325</name>
</gene>
<dbReference type="PANTHER" id="PTHR43364:SF4">
    <property type="entry name" value="NAD(P)-LINKED OXIDOREDUCTASE SUPERFAMILY PROTEIN"/>
    <property type="match status" value="1"/>
</dbReference>